<dbReference type="Proteomes" id="UP001501353">
    <property type="component" value="Unassembled WGS sequence"/>
</dbReference>
<dbReference type="Gene3D" id="3.20.20.450">
    <property type="entry name" value="EAL domain"/>
    <property type="match status" value="1"/>
</dbReference>
<dbReference type="InterPro" id="IPR035919">
    <property type="entry name" value="EAL_sf"/>
</dbReference>
<dbReference type="InterPro" id="IPR029787">
    <property type="entry name" value="Nucleotide_cyclase"/>
</dbReference>
<dbReference type="Gene3D" id="3.30.70.270">
    <property type="match status" value="1"/>
</dbReference>
<dbReference type="SMART" id="SM00052">
    <property type="entry name" value="EAL"/>
    <property type="match status" value="1"/>
</dbReference>
<dbReference type="PROSITE" id="PS50885">
    <property type="entry name" value="HAMP"/>
    <property type="match status" value="1"/>
</dbReference>
<dbReference type="SMART" id="SM00267">
    <property type="entry name" value="GGDEF"/>
    <property type="match status" value="1"/>
</dbReference>
<feature type="domain" description="GGDEF" evidence="6">
    <location>
        <begin position="667"/>
        <end position="801"/>
    </location>
</feature>
<feature type="domain" description="PAS" evidence="2">
    <location>
        <begin position="510"/>
        <end position="555"/>
    </location>
</feature>
<dbReference type="NCBIfam" id="TIGR00254">
    <property type="entry name" value="GGDEF"/>
    <property type="match status" value="1"/>
</dbReference>
<dbReference type="PROSITE" id="PS50883">
    <property type="entry name" value="EAL"/>
    <property type="match status" value="1"/>
</dbReference>
<dbReference type="Pfam" id="PF00563">
    <property type="entry name" value="EAL"/>
    <property type="match status" value="1"/>
</dbReference>
<feature type="domain" description="PAC" evidence="3">
    <location>
        <begin position="583"/>
        <end position="635"/>
    </location>
</feature>
<dbReference type="CDD" id="cd01948">
    <property type="entry name" value="EAL"/>
    <property type="match status" value="1"/>
</dbReference>
<dbReference type="SUPFAM" id="SSF55785">
    <property type="entry name" value="PYP-like sensor domain (PAS domain)"/>
    <property type="match status" value="1"/>
</dbReference>
<feature type="transmembrane region" description="Helical" evidence="1">
    <location>
        <begin position="20"/>
        <end position="38"/>
    </location>
</feature>
<dbReference type="InterPro" id="IPR000014">
    <property type="entry name" value="PAS"/>
</dbReference>
<evidence type="ECO:0000259" key="2">
    <source>
        <dbReference type="PROSITE" id="PS50112"/>
    </source>
</evidence>
<evidence type="ECO:0000256" key="1">
    <source>
        <dbReference type="SAM" id="Phobius"/>
    </source>
</evidence>
<evidence type="ECO:0000259" key="4">
    <source>
        <dbReference type="PROSITE" id="PS50883"/>
    </source>
</evidence>
<keyword evidence="1" id="KW-1133">Transmembrane helix</keyword>
<dbReference type="Pfam" id="PF13188">
    <property type="entry name" value="PAS_8"/>
    <property type="match status" value="1"/>
</dbReference>
<dbReference type="InterPro" id="IPR035965">
    <property type="entry name" value="PAS-like_dom_sf"/>
</dbReference>
<dbReference type="InterPro" id="IPR000160">
    <property type="entry name" value="GGDEF_dom"/>
</dbReference>
<dbReference type="InterPro" id="IPR052155">
    <property type="entry name" value="Biofilm_reg_signaling"/>
</dbReference>
<protein>
    <recommendedName>
        <fullName evidence="9">Sensor domain-containing diguanylate cyclase</fullName>
    </recommendedName>
</protein>
<dbReference type="Pfam" id="PF00672">
    <property type="entry name" value="HAMP"/>
    <property type="match status" value="1"/>
</dbReference>
<dbReference type="PANTHER" id="PTHR44757">
    <property type="entry name" value="DIGUANYLATE CYCLASE DGCP"/>
    <property type="match status" value="1"/>
</dbReference>
<gene>
    <name evidence="7" type="ORF">GCM10022212_00510</name>
</gene>
<dbReference type="PROSITE" id="PS50887">
    <property type="entry name" value="GGDEF"/>
    <property type="match status" value="1"/>
</dbReference>
<comment type="caution">
    <text evidence="7">The sequence shown here is derived from an EMBL/GenBank/DDBJ whole genome shotgun (WGS) entry which is preliminary data.</text>
</comment>
<evidence type="ECO:0008006" key="9">
    <source>
        <dbReference type="Google" id="ProtNLM"/>
    </source>
</evidence>
<dbReference type="PANTHER" id="PTHR44757:SF2">
    <property type="entry name" value="BIOFILM ARCHITECTURE MAINTENANCE PROTEIN MBAA"/>
    <property type="match status" value="1"/>
</dbReference>
<keyword evidence="1" id="KW-0472">Membrane</keyword>
<name>A0ABP7SGT7_9BURK</name>
<feature type="domain" description="HAMP" evidence="5">
    <location>
        <begin position="333"/>
        <end position="386"/>
    </location>
</feature>
<evidence type="ECO:0000259" key="6">
    <source>
        <dbReference type="PROSITE" id="PS50887"/>
    </source>
</evidence>
<dbReference type="InterPro" id="IPR001633">
    <property type="entry name" value="EAL_dom"/>
</dbReference>
<evidence type="ECO:0000313" key="8">
    <source>
        <dbReference type="Proteomes" id="UP001501353"/>
    </source>
</evidence>
<sequence>MWRKLPRLIGSLTVGRKLALIYFLDLVTVIFISGILIHEKYIAIDFARKEIIGNNYISTVREALLGVVEQGMLAPLQPAVGARQEANLVPAAQAINTAEVRFGLQMGSDVLSRQFSDALAASGQITVGQARTVTLGRDLLTRIGNQSNLILDPDLDSYYTMSLVVLRFPELLEVIAKMQQLATVMARSPEPLRAIEQTQFLILEGRIDAIEAGIDSDYREAYTASSPQLQTALLQSQQTLAQALTRFRSNSKYLAGMAEANSAHTANTEVNANAAAPVLVISALRNAWSLTHQQLQRLLQERIDEAFQRMWLHLGTALLLMTIILTLVFFVARQIALPISQLAGVADRVRRSGDYALRADWHSNDEIGRLVVAFNGMLLQLNQQRLEQQDLIAQASAALAQRALIEAIPIPLMVTSIPDHRILHANEAARDWLDGRERDPWQSGMTSESRARFFQLLSDTGAVDEFEVSWTAGVVPSWALVSARCLDYQGQPAVLTTFTPMNRIKQMESGLALWAKVFEASSESIVVMDQHGFVVTVNRAFQRGSAFEMHELIGKLADGFLSDRNPPDLFETVRHTTSSKGSWQGEVWLNRKNGGAYPSWLVMNAVRDSSAVITHFIAMSLDISERKASEQRIHYLAHHDALTGLPNRFSCDERLTLSIQQARRQHGKVAVLFVDLDRFKNINDSLGHHVGDQLLCSVAGRLSAAIRDGDTVSRLGGDEFIIILNNVDTVEEIGKIVEHRLIPAVRLPHLVDAVELYISCSIGVAVYPDDSDDIDGLKRHADSAMYQAKKLGRNNAQFFTPALNERVTLRLHLESDLRHATERNELVLHFQPRIDARSGRIAGVESLVRWQHPTEGMIPPVQFIPLAEESGLIIEIGAWIIDAACAQHQHWRKQGVGPMPISINLSALQLRDANLPTILSQAIARHAVPAAQIELELTESLLMDNVDDILLVLNSLKALGFSLSIDDFGTGYSSLNYLYRFPIDKLKIDRSFIQNIHTSADNLAVTRAIIGLGHTLGLEVVAEGVELASDVQVLQDAGCDELQGYHFSRPLPAAQFAEWLVAHRETVG</sequence>
<evidence type="ECO:0000259" key="5">
    <source>
        <dbReference type="PROSITE" id="PS50885"/>
    </source>
</evidence>
<keyword evidence="1" id="KW-0812">Transmembrane</keyword>
<dbReference type="Gene3D" id="3.30.450.20">
    <property type="entry name" value="PAS domain"/>
    <property type="match status" value="1"/>
</dbReference>
<dbReference type="SUPFAM" id="SSF141868">
    <property type="entry name" value="EAL domain-like"/>
    <property type="match status" value="1"/>
</dbReference>
<dbReference type="SUPFAM" id="SSF158472">
    <property type="entry name" value="HAMP domain-like"/>
    <property type="match status" value="1"/>
</dbReference>
<dbReference type="InterPro" id="IPR043128">
    <property type="entry name" value="Rev_trsase/Diguanyl_cyclase"/>
</dbReference>
<dbReference type="Gene3D" id="6.10.340.10">
    <property type="match status" value="1"/>
</dbReference>
<dbReference type="CDD" id="cd00130">
    <property type="entry name" value="PAS"/>
    <property type="match status" value="1"/>
</dbReference>
<dbReference type="EMBL" id="BAAAZE010000001">
    <property type="protein sequence ID" value="GAA4011386.1"/>
    <property type="molecule type" value="Genomic_DNA"/>
</dbReference>
<proteinExistence type="predicted"/>
<dbReference type="CDD" id="cd06225">
    <property type="entry name" value="HAMP"/>
    <property type="match status" value="1"/>
</dbReference>
<evidence type="ECO:0000313" key="7">
    <source>
        <dbReference type="EMBL" id="GAA4011386.1"/>
    </source>
</evidence>
<dbReference type="SMART" id="SM00304">
    <property type="entry name" value="HAMP"/>
    <property type="match status" value="1"/>
</dbReference>
<dbReference type="InterPro" id="IPR000700">
    <property type="entry name" value="PAS-assoc_C"/>
</dbReference>
<dbReference type="InterPro" id="IPR003660">
    <property type="entry name" value="HAMP_dom"/>
</dbReference>
<dbReference type="Pfam" id="PF13426">
    <property type="entry name" value="PAS_9"/>
    <property type="match status" value="1"/>
</dbReference>
<feature type="domain" description="EAL" evidence="4">
    <location>
        <begin position="810"/>
        <end position="1064"/>
    </location>
</feature>
<dbReference type="PROSITE" id="PS50112">
    <property type="entry name" value="PAS"/>
    <property type="match status" value="1"/>
</dbReference>
<feature type="transmembrane region" description="Helical" evidence="1">
    <location>
        <begin position="311"/>
        <end position="332"/>
    </location>
</feature>
<dbReference type="PROSITE" id="PS50113">
    <property type="entry name" value="PAC"/>
    <property type="match status" value="1"/>
</dbReference>
<keyword evidence="8" id="KW-1185">Reference proteome</keyword>
<dbReference type="Pfam" id="PF00990">
    <property type="entry name" value="GGDEF"/>
    <property type="match status" value="1"/>
</dbReference>
<dbReference type="NCBIfam" id="TIGR00229">
    <property type="entry name" value="sensory_box"/>
    <property type="match status" value="1"/>
</dbReference>
<accession>A0ABP7SGT7</accession>
<dbReference type="SMART" id="SM00091">
    <property type="entry name" value="PAS"/>
    <property type="match status" value="2"/>
</dbReference>
<dbReference type="SUPFAM" id="SSF55073">
    <property type="entry name" value="Nucleotide cyclase"/>
    <property type="match status" value="1"/>
</dbReference>
<organism evidence="7 8">
    <name type="scientific">Actimicrobium antarcticum</name>
    <dbReference type="NCBI Taxonomy" id="1051899"/>
    <lineage>
        <taxon>Bacteria</taxon>
        <taxon>Pseudomonadati</taxon>
        <taxon>Pseudomonadota</taxon>
        <taxon>Betaproteobacteria</taxon>
        <taxon>Burkholderiales</taxon>
        <taxon>Oxalobacteraceae</taxon>
        <taxon>Actimicrobium</taxon>
    </lineage>
</organism>
<evidence type="ECO:0000259" key="3">
    <source>
        <dbReference type="PROSITE" id="PS50113"/>
    </source>
</evidence>
<dbReference type="CDD" id="cd01949">
    <property type="entry name" value="GGDEF"/>
    <property type="match status" value="1"/>
</dbReference>
<reference evidence="8" key="1">
    <citation type="journal article" date="2019" name="Int. J. Syst. Evol. Microbiol.">
        <title>The Global Catalogue of Microorganisms (GCM) 10K type strain sequencing project: providing services to taxonomists for standard genome sequencing and annotation.</title>
        <authorList>
            <consortium name="The Broad Institute Genomics Platform"/>
            <consortium name="The Broad Institute Genome Sequencing Center for Infectious Disease"/>
            <person name="Wu L."/>
            <person name="Ma J."/>
        </authorList>
    </citation>
    <scope>NUCLEOTIDE SEQUENCE [LARGE SCALE GENOMIC DNA]</scope>
    <source>
        <strain evidence="8">JCM 16673</strain>
    </source>
</reference>
<dbReference type="RefSeq" id="WP_344761165.1">
    <property type="nucleotide sequence ID" value="NZ_BAAAZE010000001.1"/>
</dbReference>